<evidence type="ECO:0000313" key="2">
    <source>
        <dbReference type="EMBL" id="GBP02834.1"/>
    </source>
</evidence>
<dbReference type="EMBL" id="BGZK01003591">
    <property type="protein sequence ID" value="GBP02834.1"/>
    <property type="molecule type" value="Genomic_DNA"/>
</dbReference>
<evidence type="ECO:0000313" key="3">
    <source>
        <dbReference type="Proteomes" id="UP000299102"/>
    </source>
</evidence>
<comment type="caution">
    <text evidence="2">The sequence shown here is derived from an EMBL/GenBank/DDBJ whole genome shotgun (WGS) entry which is preliminary data.</text>
</comment>
<sequence length="267" mass="29545">VTRRGVAGLLVNKTAFLVGPQRADESRAPPITIAPKMFPPEFYEPARYISSRKAPSAGSCAHAHGPAAQEGPRDLDTLVYKLRKRVRGTPGVRSETFEVFCRLRAVPRLLSGWRARSLAAPGPRNGRRLNISVSWAFREFPNSRAKGALLRLGVTLKKCNARQRNDEYRTERPAECLASLSHSIMIGLPLALNIESEAKQLQLAPAPPERTAAALTRFIYAKVNSVFHRIRYSRRQDERENLRAAAGARAASAPADLTSISKSRQEK</sequence>
<feature type="compositionally biased region" description="Polar residues" evidence="1">
    <location>
        <begin position="258"/>
        <end position="267"/>
    </location>
</feature>
<feature type="compositionally biased region" description="Low complexity" evidence="1">
    <location>
        <begin position="244"/>
        <end position="255"/>
    </location>
</feature>
<gene>
    <name evidence="2" type="ORF">EVAR_102005_1</name>
</gene>
<feature type="non-terminal residue" evidence="2">
    <location>
        <position position="1"/>
    </location>
</feature>
<organism evidence="2 3">
    <name type="scientific">Eumeta variegata</name>
    <name type="common">Bagworm moth</name>
    <name type="synonym">Eumeta japonica</name>
    <dbReference type="NCBI Taxonomy" id="151549"/>
    <lineage>
        <taxon>Eukaryota</taxon>
        <taxon>Metazoa</taxon>
        <taxon>Ecdysozoa</taxon>
        <taxon>Arthropoda</taxon>
        <taxon>Hexapoda</taxon>
        <taxon>Insecta</taxon>
        <taxon>Pterygota</taxon>
        <taxon>Neoptera</taxon>
        <taxon>Endopterygota</taxon>
        <taxon>Lepidoptera</taxon>
        <taxon>Glossata</taxon>
        <taxon>Ditrysia</taxon>
        <taxon>Tineoidea</taxon>
        <taxon>Psychidae</taxon>
        <taxon>Oiketicinae</taxon>
        <taxon>Eumeta</taxon>
    </lineage>
</organism>
<accession>A0A4C1SLI6</accession>
<reference evidence="2 3" key="1">
    <citation type="journal article" date="2019" name="Commun. Biol.">
        <title>The bagworm genome reveals a unique fibroin gene that provides high tensile strength.</title>
        <authorList>
            <person name="Kono N."/>
            <person name="Nakamura H."/>
            <person name="Ohtoshi R."/>
            <person name="Tomita M."/>
            <person name="Numata K."/>
            <person name="Arakawa K."/>
        </authorList>
    </citation>
    <scope>NUCLEOTIDE SEQUENCE [LARGE SCALE GENOMIC DNA]</scope>
</reference>
<dbReference type="Proteomes" id="UP000299102">
    <property type="component" value="Unassembled WGS sequence"/>
</dbReference>
<evidence type="ECO:0000256" key="1">
    <source>
        <dbReference type="SAM" id="MobiDB-lite"/>
    </source>
</evidence>
<protein>
    <submittedName>
        <fullName evidence="2">Uncharacterized protein</fullName>
    </submittedName>
</protein>
<proteinExistence type="predicted"/>
<keyword evidence="3" id="KW-1185">Reference proteome</keyword>
<feature type="region of interest" description="Disordered" evidence="1">
    <location>
        <begin position="243"/>
        <end position="267"/>
    </location>
</feature>
<name>A0A4C1SLI6_EUMVA</name>
<dbReference type="AlphaFoldDB" id="A0A4C1SLI6"/>